<evidence type="ECO:0000313" key="2">
    <source>
        <dbReference type="Proteomes" id="UP000242699"/>
    </source>
</evidence>
<dbReference type="AlphaFoldDB" id="A0A2T2WQW9"/>
<sequence>MQAFRDHATRFLAGTEPLALSNREVVTGFYIPVPQGRERSLPALAEIGIRVQQILTEGHVGRRIRGSLSGAPGDQMIIGADASV</sequence>
<organism evidence="1 2">
    <name type="scientific">Sulfobacillus benefaciens</name>
    <dbReference type="NCBI Taxonomy" id="453960"/>
    <lineage>
        <taxon>Bacteria</taxon>
        <taxon>Bacillati</taxon>
        <taxon>Bacillota</taxon>
        <taxon>Clostridia</taxon>
        <taxon>Eubacteriales</taxon>
        <taxon>Clostridiales Family XVII. Incertae Sedis</taxon>
        <taxon>Sulfobacillus</taxon>
    </lineage>
</organism>
<evidence type="ECO:0000313" key="1">
    <source>
        <dbReference type="EMBL" id="PSR24627.1"/>
    </source>
</evidence>
<accession>A0A2T2WQW9</accession>
<dbReference type="EMBL" id="PXYT01000072">
    <property type="protein sequence ID" value="PSR24627.1"/>
    <property type="molecule type" value="Genomic_DNA"/>
</dbReference>
<reference evidence="1 2" key="1">
    <citation type="journal article" date="2014" name="BMC Genomics">
        <title>Comparison of environmental and isolate Sulfobacillus genomes reveals diverse carbon, sulfur, nitrogen, and hydrogen metabolisms.</title>
        <authorList>
            <person name="Justice N.B."/>
            <person name="Norman A."/>
            <person name="Brown C.T."/>
            <person name="Singh A."/>
            <person name="Thomas B.C."/>
            <person name="Banfield J.F."/>
        </authorList>
    </citation>
    <scope>NUCLEOTIDE SEQUENCE [LARGE SCALE GENOMIC DNA]</scope>
    <source>
        <strain evidence="1">AMDSBA1</strain>
    </source>
</reference>
<proteinExistence type="predicted"/>
<comment type="caution">
    <text evidence="1">The sequence shown here is derived from an EMBL/GenBank/DDBJ whole genome shotgun (WGS) entry which is preliminary data.</text>
</comment>
<name>A0A2T2WQW9_9FIRM</name>
<dbReference type="Proteomes" id="UP000242699">
    <property type="component" value="Unassembled WGS sequence"/>
</dbReference>
<protein>
    <submittedName>
        <fullName evidence="1">Uncharacterized protein</fullName>
    </submittedName>
</protein>
<gene>
    <name evidence="1" type="ORF">C7B43_18585</name>
</gene>